<dbReference type="AlphaFoldDB" id="A0AAV1EPV7"/>
<evidence type="ECO:0000256" key="1">
    <source>
        <dbReference type="SAM" id="MobiDB-lite"/>
    </source>
</evidence>
<dbReference type="InterPro" id="IPR052717">
    <property type="entry name" value="Vacuolar_transposase_reg"/>
</dbReference>
<sequence>MATQVMSEEKSPTLSMIAPLYTLLLKEMTSTPEDSNIVKEKDMLIVTSAVEPHFKALLFLSDEERNNNFSRLQTEVVVELSDEDDDDDGEAEAGMKPPLPKKSKESSTSESLLGEDYRPKIKGGGPQQTRAEKAEDKIKRYRAVRPAGLQDNPLAWWRANEKEHPFLAHKVIPPCPRDQLVSERVFSSAGDLSPQKGAAST</sequence>
<name>A0AAV1EPV7_XYRNO</name>
<dbReference type="Proteomes" id="UP001178508">
    <property type="component" value="Chromosome 2"/>
</dbReference>
<dbReference type="GO" id="GO:0016874">
    <property type="term" value="F:ligase activity"/>
    <property type="evidence" value="ECO:0007669"/>
    <property type="project" value="UniProtKB-KW"/>
</dbReference>
<keyword evidence="3" id="KW-1185">Reference proteome</keyword>
<accession>A0AAV1EPV7</accession>
<feature type="region of interest" description="Disordered" evidence="1">
    <location>
        <begin position="79"/>
        <end position="138"/>
    </location>
</feature>
<protein>
    <submittedName>
        <fullName evidence="2">E3 SUMO-protein ligase ZBED1-like</fullName>
    </submittedName>
</protein>
<dbReference type="EMBL" id="OY660865">
    <property type="protein sequence ID" value="CAJ1050749.1"/>
    <property type="molecule type" value="Genomic_DNA"/>
</dbReference>
<dbReference type="GO" id="GO:0005634">
    <property type="term" value="C:nucleus"/>
    <property type="evidence" value="ECO:0007669"/>
    <property type="project" value="TreeGrafter"/>
</dbReference>
<dbReference type="InterPro" id="IPR012337">
    <property type="entry name" value="RNaseH-like_sf"/>
</dbReference>
<dbReference type="PANTHER" id="PTHR46169:SF29">
    <property type="entry name" value="DNA REPLICATION-RELATED ELEMENT FACTOR, ISOFORM A"/>
    <property type="match status" value="1"/>
</dbReference>
<organism evidence="2 3">
    <name type="scientific">Xyrichtys novacula</name>
    <name type="common">Pearly razorfish</name>
    <name type="synonym">Hemipteronotus novacula</name>
    <dbReference type="NCBI Taxonomy" id="13765"/>
    <lineage>
        <taxon>Eukaryota</taxon>
        <taxon>Metazoa</taxon>
        <taxon>Chordata</taxon>
        <taxon>Craniata</taxon>
        <taxon>Vertebrata</taxon>
        <taxon>Euteleostomi</taxon>
        <taxon>Actinopterygii</taxon>
        <taxon>Neopterygii</taxon>
        <taxon>Teleostei</taxon>
        <taxon>Neoteleostei</taxon>
        <taxon>Acanthomorphata</taxon>
        <taxon>Eupercaria</taxon>
        <taxon>Labriformes</taxon>
        <taxon>Labridae</taxon>
        <taxon>Xyrichtys</taxon>
    </lineage>
</organism>
<keyword evidence="2" id="KW-0436">Ligase</keyword>
<dbReference type="PANTHER" id="PTHR46169">
    <property type="entry name" value="DNA REPLICATION-RELATED ELEMENT FACTOR, ISOFORM A"/>
    <property type="match status" value="1"/>
</dbReference>
<reference evidence="2" key="1">
    <citation type="submission" date="2023-08" db="EMBL/GenBank/DDBJ databases">
        <authorList>
            <person name="Alioto T."/>
            <person name="Alioto T."/>
            <person name="Gomez Garrido J."/>
        </authorList>
    </citation>
    <scope>NUCLEOTIDE SEQUENCE</scope>
</reference>
<dbReference type="SUPFAM" id="SSF53098">
    <property type="entry name" value="Ribonuclease H-like"/>
    <property type="match status" value="1"/>
</dbReference>
<evidence type="ECO:0000313" key="3">
    <source>
        <dbReference type="Proteomes" id="UP001178508"/>
    </source>
</evidence>
<dbReference type="GO" id="GO:0006357">
    <property type="term" value="P:regulation of transcription by RNA polymerase II"/>
    <property type="evidence" value="ECO:0007669"/>
    <property type="project" value="TreeGrafter"/>
</dbReference>
<feature type="compositionally biased region" description="Acidic residues" evidence="1">
    <location>
        <begin position="80"/>
        <end position="91"/>
    </location>
</feature>
<proteinExistence type="predicted"/>
<gene>
    <name evidence="2" type="ORF">XNOV1_A037641</name>
</gene>
<evidence type="ECO:0000313" key="2">
    <source>
        <dbReference type="EMBL" id="CAJ1050749.1"/>
    </source>
</evidence>